<dbReference type="PANTHER" id="PTHR13673">
    <property type="entry name" value="ESOPHAGEAL CANCER ASSOCIATED PROTEIN"/>
    <property type="match status" value="1"/>
</dbReference>
<dbReference type="InterPro" id="IPR029705">
    <property type="entry name" value="VPS35L"/>
</dbReference>
<evidence type="ECO:0000256" key="3">
    <source>
        <dbReference type="ARBA" id="ARBA00022448"/>
    </source>
</evidence>
<dbReference type="EMBL" id="JAXCGZ010005907">
    <property type="protein sequence ID" value="KAK7080473.1"/>
    <property type="molecule type" value="Genomic_DNA"/>
</dbReference>
<keyword evidence="5" id="KW-0653">Protein transport</keyword>
<dbReference type="GO" id="GO:0005768">
    <property type="term" value="C:endosome"/>
    <property type="evidence" value="ECO:0007669"/>
    <property type="project" value="UniProtKB-SubCell"/>
</dbReference>
<comment type="caution">
    <text evidence="6">The sequence shown here is derived from an EMBL/GenBank/DDBJ whole genome shotgun (WGS) entry which is preliminary data.</text>
</comment>
<evidence type="ECO:0000256" key="1">
    <source>
        <dbReference type="ARBA" id="ARBA00004177"/>
    </source>
</evidence>
<name>A0AAN8XHL8_HALRR</name>
<dbReference type="PANTHER" id="PTHR13673:SF0">
    <property type="entry name" value="VPS35 ENDOSOMAL PROTEIN-SORTING FACTOR-LIKE"/>
    <property type="match status" value="1"/>
</dbReference>
<dbReference type="GO" id="GO:0032456">
    <property type="term" value="P:endocytic recycling"/>
    <property type="evidence" value="ECO:0007669"/>
    <property type="project" value="InterPro"/>
</dbReference>
<dbReference type="AlphaFoldDB" id="A0AAN8XHL8"/>
<protein>
    <submittedName>
        <fullName evidence="6">Uncharacterized protein</fullName>
    </submittedName>
</protein>
<accession>A0AAN8XHL8</accession>
<comment type="similarity">
    <text evidence="2">Belongs to the VPS35L family.</text>
</comment>
<reference evidence="6 7" key="1">
    <citation type="submission" date="2023-11" db="EMBL/GenBank/DDBJ databases">
        <title>Halocaridina rubra genome assembly.</title>
        <authorList>
            <person name="Smith C."/>
        </authorList>
    </citation>
    <scope>NUCLEOTIDE SEQUENCE [LARGE SCALE GENOMIC DNA]</scope>
    <source>
        <strain evidence="6">EP-1</strain>
        <tissue evidence="6">Whole</tissue>
    </source>
</reference>
<sequence>MATWSRIRGQHSGKTGAFVRACAAYCFITIPSLANAATRMKLYLLSGCVALINNCLGQGDACMKAAIKELLDVAASQDMENAGQMAEVIRSSVATLSSTLIATPDPPDASPPLYLLRGLTNAVRSYQWPKDTDLRVSLSLALIHAISASVQDTLPYHFHAVEGNDSLYGGDPSVQHEAEELCTSLLQDILTHIQSLTGVSEKRIGPLSLNTLWCIITWGDLNDVQMMNMAVFMWSFIIKHNRPQVITQTRDWITKRSTWLKNGQLEQFARHINSSR</sequence>
<dbReference type="GO" id="GO:0015031">
    <property type="term" value="P:protein transport"/>
    <property type="evidence" value="ECO:0007669"/>
    <property type="project" value="UniProtKB-KW"/>
</dbReference>
<keyword evidence="4" id="KW-0967">Endosome</keyword>
<organism evidence="6 7">
    <name type="scientific">Halocaridina rubra</name>
    <name type="common">Hawaiian red shrimp</name>
    <dbReference type="NCBI Taxonomy" id="373956"/>
    <lineage>
        <taxon>Eukaryota</taxon>
        <taxon>Metazoa</taxon>
        <taxon>Ecdysozoa</taxon>
        <taxon>Arthropoda</taxon>
        <taxon>Crustacea</taxon>
        <taxon>Multicrustacea</taxon>
        <taxon>Malacostraca</taxon>
        <taxon>Eumalacostraca</taxon>
        <taxon>Eucarida</taxon>
        <taxon>Decapoda</taxon>
        <taxon>Pleocyemata</taxon>
        <taxon>Caridea</taxon>
        <taxon>Atyoidea</taxon>
        <taxon>Atyidae</taxon>
        <taxon>Halocaridina</taxon>
    </lineage>
</organism>
<keyword evidence="7" id="KW-1185">Reference proteome</keyword>
<gene>
    <name evidence="6" type="ORF">SK128_016845</name>
</gene>
<evidence type="ECO:0000313" key="7">
    <source>
        <dbReference type="Proteomes" id="UP001381693"/>
    </source>
</evidence>
<evidence type="ECO:0000256" key="4">
    <source>
        <dbReference type="ARBA" id="ARBA00022753"/>
    </source>
</evidence>
<evidence type="ECO:0000313" key="6">
    <source>
        <dbReference type="EMBL" id="KAK7080473.1"/>
    </source>
</evidence>
<dbReference type="Proteomes" id="UP001381693">
    <property type="component" value="Unassembled WGS sequence"/>
</dbReference>
<comment type="subcellular location">
    <subcellularLocation>
        <location evidence="1">Endosome</location>
    </subcellularLocation>
</comment>
<evidence type="ECO:0000256" key="2">
    <source>
        <dbReference type="ARBA" id="ARBA00010704"/>
    </source>
</evidence>
<proteinExistence type="inferred from homology"/>
<keyword evidence="3" id="KW-0813">Transport</keyword>
<evidence type="ECO:0000256" key="5">
    <source>
        <dbReference type="ARBA" id="ARBA00022927"/>
    </source>
</evidence>